<accession>A0A7S3JH57</accession>
<dbReference type="AlphaFoldDB" id="A0A7S3JH57"/>
<reference evidence="1" key="1">
    <citation type="submission" date="2021-01" db="EMBL/GenBank/DDBJ databases">
        <authorList>
            <person name="Corre E."/>
            <person name="Pelletier E."/>
            <person name="Niang G."/>
            <person name="Scheremetjew M."/>
            <person name="Finn R."/>
            <person name="Kale V."/>
            <person name="Holt S."/>
            <person name="Cochrane G."/>
            <person name="Meng A."/>
            <person name="Brown T."/>
            <person name="Cohen L."/>
        </authorList>
    </citation>
    <scope>NUCLEOTIDE SEQUENCE</scope>
    <source>
        <strain evidence="1">FSP1.4</strain>
    </source>
</reference>
<name>A0A7S3JH57_9SPIT</name>
<gene>
    <name evidence="1" type="ORF">EHAR0213_LOCUS12091</name>
</gene>
<organism evidence="1">
    <name type="scientific">Euplotes harpa</name>
    <dbReference type="NCBI Taxonomy" id="151035"/>
    <lineage>
        <taxon>Eukaryota</taxon>
        <taxon>Sar</taxon>
        <taxon>Alveolata</taxon>
        <taxon>Ciliophora</taxon>
        <taxon>Intramacronucleata</taxon>
        <taxon>Spirotrichea</taxon>
        <taxon>Hypotrichia</taxon>
        <taxon>Euplotida</taxon>
        <taxon>Euplotidae</taxon>
        <taxon>Euplotes</taxon>
    </lineage>
</organism>
<sequence length="104" mass="12009">MYKIKFPQFAEISIKEISKGFRAALEALWKTGKLEVCNGSKKELKAVAKFAYKAEEKLTVFMMRVEEHELKRLIPAAERIHISFVQCEIDSANKLEFISTAERK</sequence>
<protein>
    <submittedName>
        <fullName evidence="1">Uncharacterized protein</fullName>
    </submittedName>
</protein>
<evidence type="ECO:0000313" key="1">
    <source>
        <dbReference type="EMBL" id="CAE0353175.1"/>
    </source>
</evidence>
<proteinExistence type="predicted"/>
<dbReference type="EMBL" id="HBII01028950">
    <property type="protein sequence ID" value="CAE0353175.1"/>
    <property type="molecule type" value="Transcribed_RNA"/>
</dbReference>